<dbReference type="PANTHER" id="PTHR43585">
    <property type="entry name" value="FUMIPYRROLE BIOSYNTHESIS PROTEIN C"/>
    <property type="match status" value="1"/>
</dbReference>
<dbReference type="STRING" id="1306861.A0A4U6X4G7"/>
<keyword evidence="3 4" id="KW-0067">ATP-binding</keyword>
<dbReference type="GO" id="GO:0046872">
    <property type="term" value="F:metal ion binding"/>
    <property type="evidence" value="ECO:0007669"/>
    <property type="project" value="InterPro"/>
</dbReference>
<accession>A0A4U6X4G7</accession>
<dbReference type="GO" id="GO:0005524">
    <property type="term" value="F:ATP binding"/>
    <property type="evidence" value="ECO:0007669"/>
    <property type="project" value="UniProtKB-UniRule"/>
</dbReference>
<dbReference type="InterPro" id="IPR013815">
    <property type="entry name" value="ATP_grasp_subdomain_1"/>
</dbReference>
<dbReference type="InterPro" id="IPR011761">
    <property type="entry name" value="ATP-grasp"/>
</dbReference>
<comment type="caution">
    <text evidence="6">The sequence shown here is derived from an EMBL/GenBank/DDBJ whole genome shotgun (WGS) entry which is preliminary data.</text>
</comment>
<evidence type="ECO:0000256" key="1">
    <source>
        <dbReference type="ARBA" id="ARBA00022598"/>
    </source>
</evidence>
<dbReference type="InterPro" id="IPR041472">
    <property type="entry name" value="BL00235/CARNS1_N"/>
</dbReference>
<organism evidence="6 7">
    <name type="scientific">Colletotrichum tanaceti</name>
    <dbReference type="NCBI Taxonomy" id="1306861"/>
    <lineage>
        <taxon>Eukaryota</taxon>
        <taxon>Fungi</taxon>
        <taxon>Dikarya</taxon>
        <taxon>Ascomycota</taxon>
        <taxon>Pezizomycotina</taxon>
        <taxon>Sordariomycetes</taxon>
        <taxon>Hypocreomycetidae</taxon>
        <taxon>Glomerellales</taxon>
        <taxon>Glomerellaceae</taxon>
        <taxon>Colletotrichum</taxon>
        <taxon>Colletotrichum destructivum species complex</taxon>
    </lineage>
</organism>
<protein>
    <recommendedName>
        <fullName evidence="5">ATP-grasp domain-containing protein</fullName>
    </recommendedName>
</protein>
<gene>
    <name evidence="6" type="ORF">CTA1_9227</name>
</gene>
<dbReference type="Pfam" id="PF18130">
    <property type="entry name" value="ATPgrasp_N"/>
    <property type="match status" value="1"/>
</dbReference>
<keyword evidence="2 4" id="KW-0547">Nucleotide-binding</keyword>
<dbReference type="Gene3D" id="3.30.470.20">
    <property type="entry name" value="ATP-grasp fold, B domain"/>
    <property type="match status" value="1"/>
</dbReference>
<keyword evidence="1" id="KW-0436">Ligase</keyword>
<dbReference type="OrthoDB" id="434648at2759"/>
<dbReference type="Proteomes" id="UP000310108">
    <property type="component" value="Unassembled WGS sequence"/>
</dbReference>
<dbReference type="InterPro" id="IPR052032">
    <property type="entry name" value="ATP-dep_AA_Ligase"/>
</dbReference>
<dbReference type="Pfam" id="PF13535">
    <property type="entry name" value="ATP-grasp_4"/>
    <property type="match status" value="1"/>
</dbReference>
<dbReference type="PROSITE" id="PS50975">
    <property type="entry name" value="ATP_GRASP"/>
    <property type="match status" value="1"/>
</dbReference>
<dbReference type="Gene3D" id="3.40.50.20">
    <property type="match status" value="1"/>
</dbReference>
<evidence type="ECO:0000256" key="2">
    <source>
        <dbReference type="ARBA" id="ARBA00022741"/>
    </source>
</evidence>
<evidence type="ECO:0000256" key="3">
    <source>
        <dbReference type="ARBA" id="ARBA00022840"/>
    </source>
</evidence>
<evidence type="ECO:0000256" key="4">
    <source>
        <dbReference type="PROSITE-ProRule" id="PRU00409"/>
    </source>
</evidence>
<dbReference type="Gene3D" id="3.30.1490.20">
    <property type="entry name" value="ATP-grasp fold, A domain"/>
    <property type="match status" value="1"/>
</dbReference>
<evidence type="ECO:0000313" key="6">
    <source>
        <dbReference type="EMBL" id="TKW50271.1"/>
    </source>
</evidence>
<evidence type="ECO:0000313" key="7">
    <source>
        <dbReference type="Proteomes" id="UP000310108"/>
    </source>
</evidence>
<name>A0A4U6X4G7_9PEZI</name>
<evidence type="ECO:0000259" key="5">
    <source>
        <dbReference type="PROSITE" id="PS50975"/>
    </source>
</evidence>
<sequence length="680" mass="74690">MGHPNDLETALGDRLPLSFQGGLALLEIRDGIKSPGAHQSPLQLWALDLILTPIPKESLPKTSLSAIDLSEECFGSVNFGLLRDGLNAARRSVAKDTATVIRLFFPAGSGYVARCDFLERRFEGCEAVEAAKSFLPPLSSILAVPHILPSMSSLRRSSLGIVSRAIGGLLLKTTASNKLDSILQDLDRETEYRLSFPWLLQEQVERRRVFWVQGREDFESSRRAYEAAWALGITLVVLDHPGHWLEDDRGPHAHLREAFVPTNIDIDDGFAQRIVNAVQNYPHPVDGITTISDVRLAGVARACEILGLPTAPSAAYSIAGDKAATRKLEAKGSDESFAVSCSADLDAVLAHRRGNLKYPLIVKPCTGWNSDCVSKVHDEASLCAAVARASARHANSPNRSTGVVVEPYIDGPEVDANFVILNGEVLFFDITDDFPSTADSSKSNETENDANFMETLMVVPSGLPSNEKAMMRECLRQSILRQGFESGVFHCEARVRHSTAHYAPRDDNGLLDLHVPSITRETQKNTTAEPSCYLHEVNARPPGYLNTVGVLLAYGVDYYAIRLLFSLGSAGEERVKALSHPFRGDGPQYTLGVTILPARCSGVMDTEDAVEELMDRHPWLRDCIVDHKTCKKRGDVVQGPESAELWWVAYATVASRVGRKDCLEKVQFVKDHFSYKLVGE</sequence>
<reference evidence="6 7" key="1">
    <citation type="journal article" date="2019" name="PLoS ONE">
        <title>Comparative genome analysis indicates high evolutionary potential of pathogenicity genes in Colletotrichum tanaceti.</title>
        <authorList>
            <person name="Lelwala R.V."/>
            <person name="Korhonen P.K."/>
            <person name="Young N.D."/>
            <person name="Scott J.B."/>
            <person name="Ades P.A."/>
            <person name="Gasser R.B."/>
            <person name="Taylor P.W.J."/>
        </authorList>
    </citation>
    <scope>NUCLEOTIDE SEQUENCE [LARGE SCALE GENOMIC DNA]</scope>
    <source>
        <strain evidence="6">BRIP57314</strain>
    </source>
</reference>
<dbReference type="SUPFAM" id="SSF56059">
    <property type="entry name" value="Glutathione synthetase ATP-binding domain-like"/>
    <property type="match status" value="1"/>
</dbReference>
<dbReference type="GO" id="GO:0016874">
    <property type="term" value="F:ligase activity"/>
    <property type="evidence" value="ECO:0007669"/>
    <property type="project" value="UniProtKB-KW"/>
</dbReference>
<feature type="domain" description="ATP-grasp" evidence="5">
    <location>
        <begin position="326"/>
        <end position="567"/>
    </location>
</feature>
<dbReference type="EMBL" id="PJEX01000417">
    <property type="protein sequence ID" value="TKW50271.1"/>
    <property type="molecule type" value="Genomic_DNA"/>
</dbReference>
<dbReference type="AlphaFoldDB" id="A0A4U6X4G7"/>
<proteinExistence type="predicted"/>
<dbReference type="PANTHER" id="PTHR43585:SF2">
    <property type="entry name" value="ATP-GRASP ENZYME FSQD"/>
    <property type="match status" value="1"/>
</dbReference>
<keyword evidence="7" id="KW-1185">Reference proteome</keyword>